<reference evidence="4 5" key="1">
    <citation type="submission" date="2019-05" db="EMBL/GenBank/DDBJ databases">
        <authorList>
            <person name="Qu J.-H."/>
        </authorList>
    </citation>
    <scope>NUCLEOTIDE SEQUENCE [LARGE SCALE GENOMIC DNA]</scope>
    <source>
        <strain evidence="4 5">T17</strain>
    </source>
</reference>
<evidence type="ECO:0000256" key="1">
    <source>
        <dbReference type="ARBA" id="ARBA00022729"/>
    </source>
</evidence>
<comment type="caution">
    <text evidence="4">The sequence shown here is derived from an EMBL/GenBank/DDBJ whole genome shotgun (WGS) entry which is preliminary data.</text>
</comment>
<feature type="domain" description="Gingipain" evidence="3">
    <location>
        <begin position="396"/>
        <end position="761"/>
    </location>
</feature>
<organism evidence="4 5">
    <name type="scientific">Dyadobacter luticola</name>
    <dbReference type="NCBI Taxonomy" id="1979387"/>
    <lineage>
        <taxon>Bacteria</taxon>
        <taxon>Pseudomonadati</taxon>
        <taxon>Bacteroidota</taxon>
        <taxon>Cytophagia</taxon>
        <taxon>Cytophagales</taxon>
        <taxon>Spirosomataceae</taxon>
        <taxon>Dyadobacter</taxon>
    </lineage>
</organism>
<dbReference type="InterPro" id="IPR029031">
    <property type="entry name" value="Gingipain_N_sf"/>
</dbReference>
<accession>A0A5R9KZ55</accession>
<dbReference type="GO" id="GO:0008234">
    <property type="term" value="F:cysteine-type peptidase activity"/>
    <property type="evidence" value="ECO:0007669"/>
    <property type="project" value="InterPro"/>
</dbReference>
<sequence length="1111" mass="122802">MRQTVLAFLAMLVAFSLHAQNAVFSSGQWYKLGVTQTGIHKIDFSALRKMGIDPGKVDPGQIRLFGNGGAMLPQANAAPRQSQPKENAIWIKGGEDGKLNNGDAIYFYAESPHIITYDSAKAELQHQINCYADTNFYFLTFGQGQGLRIAGAPNIIAKNAPVVTQFDDYWYHELETYNLLKSGREWYGEYLGASPANINVDLPGVILNSSAKLRTSAIGAAQVTTKFVWNVNDNMVGTSQIGTVSGGIYDVRALRAESVYAFAAPAASAFKINVTYDKNGQASAQAYLNYVALQVKRELNFYDKQQLFYFLPQKSDTATYQMKRAADGWNIWNVSNPLQPAAVIIQNAGSNASFTASGASKLGKYISFKPEQAFEPVSWTRIDNQDIAASEAPDLLIVSPKAWLSEARRLAAFRETNDGLNVLVVGSDEVYNEFSSGKPDATAIRDFVRMLYQKTPGNLKYLLLFGDATYDYRDKLKNQTPAQRSNFIPVYESRESLNPVYTYSSDDYYGFMEASEGSWEESTAGDHTLDIGVGRLPVKSLFEAEVVVDKLIRYESGRSIGHWRNNVKFVADDGDGNIHQSHADQLAKLIQPQFLSSRIFIDESVQTTTSEGQKAPAVNNKIRNSIDNGTLILNYTGHGGVSGWAEEQVLTLADMQSARGIDNLTLLFTATCDFGRYDDPGNVSGAEIMVLSPKGAAIGAISTTRPVYSSTNFTLSKAFYESLVKPAAGKRMGDFFRDTKNGALVGSLNRNFTLLADPSMKFGLSEKSVRWEQMPDNLRALQKVTVRGEICDRVNGKRDSIFDGTARVAIFDKQITFQTLGNEGSPENYSEFRSKLFDGSVTVKGGKFTCEFVMPKDIDYRVGLGRASVFAVSADSTSTAAGQLDLMIGGSGELVTDNVPPKISAYLNNDSFRNGDVVEPSPVLWVHVSDENGINISNAGIGHGITLTLNDTLTISLNDYFTANTDDYRSGVVRYPLANLPAGKYVTSVKVWDTYTNFSEIAFAFQVEAARRVSINQWNIYPNPFDKELSFALGHSRENEDVELRFSIFTSKGQELGNFRWEYYNSDPVIRETVNLDRRIPSHTMLLYRMIIRSLKDNSTDQRAGQIVRSP</sequence>
<dbReference type="InterPro" id="IPR001769">
    <property type="entry name" value="Gingipain"/>
</dbReference>
<dbReference type="NCBIfam" id="NF033707">
    <property type="entry name" value="T9SS_sortase"/>
    <property type="match status" value="1"/>
</dbReference>
<dbReference type="OrthoDB" id="9809780at2"/>
<dbReference type="CDD" id="cd02258">
    <property type="entry name" value="Peptidase_C25_N"/>
    <property type="match status" value="1"/>
</dbReference>
<dbReference type="Gene3D" id="3.40.50.1460">
    <property type="match status" value="1"/>
</dbReference>
<dbReference type="AlphaFoldDB" id="A0A5R9KZ55"/>
<feature type="chain" id="PRO_5024386456" evidence="2">
    <location>
        <begin position="20"/>
        <end position="1111"/>
    </location>
</feature>
<keyword evidence="5" id="KW-1185">Reference proteome</keyword>
<evidence type="ECO:0000256" key="2">
    <source>
        <dbReference type="SAM" id="SignalP"/>
    </source>
</evidence>
<dbReference type="EMBL" id="VCEJ01000004">
    <property type="protein sequence ID" value="TLV01554.1"/>
    <property type="molecule type" value="Genomic_DNA"/>
</dbReference>
<gene>
    <name evidence="4" type="primary">porU</name>
    <name evidence="4" type="ORF">FEN17_13260</name>
</gene>
<name>A0A5R9KZ55_9BACT</name>
<evidence type="ECO:0000313" key="4">
    <source>
        <dbReference type="EMBL" id="TLV01554.1"/>
    </source>
</evidence>
<dbReference type="Proteomes" id="UP000306402">
    <property type="component" value="Unassembled WGS sequence"/>
</dbReference>
<dbReference type="InterPro" id="IPR029030">
    <property type="entry name" value="Caspase-like_dom_sf"/>
</dbReference>
<evidence type="ECO:0000259" key="3">
    <source>
        <dbReference type="Pfam" id="PF01364"/>
    </source>
</evidence>
<feature type="signal peptide" evidence="2">
    <location>
        <begin position="1"/>
        <end position="19"/>
    </location>
</feature>
<evidence type="ECO:0000313" key="5">
    <source>
        <dbReference type="Proteomes" id="UP000306402"/>
    </source>
</evidence>
<dbReference type="SUPFAM" id="SSF52129">
    <property type="entry name" value="Caspase-like"/>
    <property type="match status" value="1"/>
</dbReference>
<dbReference type="GO" id="GO:0006508">
    <property type="term" value="P:proteolysis"/>
    <property type="evidence" value="ECO:0007669"/>
    <property type="project" value="InterPro"/>
</dbReference>
<proteinExistence type="predicted"/>
<dbReference type="Gene3D" id="3.40.50.10390">
    <property type="entry name" value="Gingipain r, domain 1"/>
    <property type="match status" value="1"/>
</dbReference>
<protein>
    <submittedName>
        <fullName evidence="4">Type IX secretion system sortase PorU</fullName>
    </submittedName>
</protein>
<dbReference type="Pfam" id="PF01364">
    <property type="entry name" value="Peptidase_C25"/>
    <property type="match status" value="1"/>
</dbReference>
<keyword evidence="1 2" id="KW-0732">Signal</keyword>